<dbReference type="PANTHER" id="PTHR37937">
    <property type="entry name" value="CONJUGATIVE TRANSFER: DNA TRANSPORT"/>
    <property type="match status" value="1"/>
</dbReference>
<dbReference type="SUPFAM" id="SSF52540">
    <property type="entry name" value="P-loop containing nucleoside triphosphate hydrolases"/>
    <property type="match status" value="1"/>
</dbReference>
<dbReference type="InterPro" id="IPR003688">
    <property type="entry name" value="TraG/VirD4"/>
</dbReference>
<evidence type="ECO:0000256" key="6">
    <source>
        <dbReference type="ARBA" id="ARBA00023136"/>
    </source>
</evidence>
<proteinExistence type="inferred from homology"/>
<evidence type="ECO:0000313" key="8">
    <source>
        <dbReference type="EMBL" id="MBA9076557.1"/>
    </source>
</evidence>
<dbReference type="Pfam" id="PF02534">
    <property type="entry name" value="T4SS-DNA_transf"/>
    <property type="match status" value="1"/>
</dbReference>
<evidence type="ECO:0000313" key="9">
    <source>
        <dbReference type="Proteomes" id="UP000563094"/>
    </source>
</evidence>
<keyword evidence="5 7" id="KW-1133">Transmembrane helix</keyword>
<dbReference type="CDD" id="cd01127">
    <property type="entry name" value="TrwB_TraG_TraD_VirD4"/>
    <property type="match status" value="1"/>
</dbReference>
<name>A0A839GNR5_9BACT</name>
<keyword evidence="9" id="KW-1185">Reference proteome</keyword>
<keyword evidence="3" id="KW-1003">Cell membrane</keyword>
<dbReference type="RefSeq" id="WP_246386724.1">
    <property type="nucleotide sequence ID" value="NZ_JACJIQ010000004.1"/>
</dbReference>
<keyword evidence="6 7" id="KW-0472">Membrane</keyword>
<dbReference type="AlphaFoldDB" id="A0A839GNR5"/>
<feature type="transmembrane region" description="Helical" evidence="7">
    <location>
        <begin position="87"/>
        <end position="113"/>
    </location>
</feature>
<organism evidence="8 9">
    <name type="scientific">Rufibacter quisquiliarum</name>
    <dbReference type="NCBI Taxonomy" id="1549639"/>
    <lineage>
        <taxon>Bacteria</taxon>
        <taxon>Pseudomonadati</taxon>
        <taxon>Bacteroidota</taxon>
        <taxon>Cytophagia</taxon>
        <taxon>Cytophagales</taxon>
        <taxon>Hymenobacteraceae</taxon>
        <taxon>Rufibacter</taxon>
    </lineage>
</organism>
<dbReference type="PANTHER" id="PTHR37937:SF1">
    <property type="entry name" value="CONJUGATIVE TRANSFER: DNA TRANSPORT"/>
    <property type="match status" value="1"/>
</dbReference>
<comment type="subcellular location">
    <subcellularLocation>
        <location evidence="1">Cell membrane</location>
        <topology evidence="1">Multi-pass membrane protein</topology>
    </subcellularLocation>
</comment>
<reference evidence="8 9" key="1">
    <citation type="submission" date="2020-08" db="EMBL/GenBank/DDBJ databases">
        <title>Genomic Encyclopedia of Type Strains, Phase IV (KMG-IV): sequencing the most valuable type-strain genomes for metagenomic binning, comparative biology and taxonomic classification.</title>
        <authorList>
            <person name="Goeker M."/>
        </authorList>
    </citation>
    <scope>NUCLEOTIDE SEQUENCE [LARGE SCALE GENOMIC DNA]</scope>
    <source>
        <strain evidence="8 9">DSM 29854</strain>
    </source>
</reference>
<sequence length="569" mass="63610">MESHSEVRNKALLFLIGMVLLPVTLAGVLWGYARGYKRFVFPLDRLPVFARLPAIVKLSMLIGAVLIWAVLVVLAFVFYVFVEVTDIAPMAVLTYLGVNLVLSFVVYFFFVLWRHGVKEQLVEGNKFGSARLAREHDLVEYKGKSGFYIGGGYTFADKGHILTVAGTRGGKGTNLIIPNLLGLGGYEGSWVVIDPKGENAAITARYQFESGKELVVLNPWGLLQEQLGKPDCYNPLDLLADKTSLHLVDDAQMIAEMLVPVESGDKNKFFTDTARSIIAGIILQIAVTQEAEDRSLRTLWKWVRYTGDQWLDLIAEMQVSDDEANGEVIRNAGNEIKKLMEGGEETFGNIISSVLQATDFLKSPALDASMRSGVDPYSIADGNTALYIIIPADKLQSHSRWLRLVVTSILRAAIRKPNKRVCFLLDEFAALGYLPEIEIALSTYAGYEVTVWPILQSLIQLKNLYAENWESFTANSTIRHFFSVNDNFTAEYVSKTIGQTSHLVTNKSWFRVIDAKSNSRDLVTPDELRRSSGENIFAFMGSKPPTYFPKRPYYLIPELIGKADRNPYL</sequence>
<dbReference type="EMBL" id="JACJIQ010000004">
    <property type="protein sequence ID" value="MBA9076557.1"/>
    <property type="molecule type" value="Genomic_DNA"/>
</dbReference>
<dbReference type="Gene3D" id="3.40.50.300">
    <property type="entry name" value="P-loop containing nucleotide triphosphate hydrolases"/>
    <property type="match status" value="1"/>
</dbReference>
<evidence type="ECO:0000256" key="3">
    <source>
        <dbReference type="ARBA" id="ARBA00022475"/>
    </source>
</evidence>
<evidence type="ECO:0000256" key="4">
    <source>
        <dbReference type="ARBA" id="ARBA00022692"/>
    </source>
</evidence>
<evidence type="ECO:0000256" key="5">
    <source>
        <dbReference type="ARBA" id="ARBA00022989"/>
    </source>
</evidence>
<feature type="transmembrane region" description="Helical" evidence="7">
    <location>
        <begin position="12"/>
        <end position="33"/>
    </location>
</feature>
<feature type="transmembrane region" description="Helical" evidence="7">
    <location>
        <begin position="54"/>
        <end position="81"/>
    </location>
</feature>
<accession>A0A839GNR5</accession>
<evidence type="ECO:0000256" key="2">
    <source>
        <dbReference type="ARBA" id="ARBA00008806"/>
    </source>
</evidence>
<comment type="caution">
    <text evidence="8">The sequence shown here is derived from an EMBL/GenBank/DDBJ whole genome shotgun (WGS) entry which is preliminary data.</text>
</comment>
<evidence type="ECO:0000256" key="1">
    <source>
        <dbReference type="ARBA" id="ARBA00004651"/>
    </source>
</evidence>
<keyword evidence="4 7" id="KW-0812">Transmembrane</keyword>
<evidence type="ECO:0000256" key="7">
    <source>
        <dbReference type="SAM" id="Phobius"/>
    </source>
</evidence>
<protein>
    <submittedName>
        <fullName evidence="8">Type IV secretion system protein VirD4</fullName>
    </submittedName>
</protein>
<dbReference type="InterPro" id="IPR027417">
    <property type="entry name" value="P-loop_NTPase"/>
</dbReference>
<comment type="similarity">
    <text evidence="2">Belongs to the VirD4/TraG family.</text>
</comment>
<dbReference type="Proteomes" id="UP000563094">
    <property type="component" value="Unassembled WGS sequence"/>
</dbReference>
<dbReference type="InterPro" id="IPR051539">
    <property type="entry name" value="T4SS-coupling_protein"/>
</dbReference>
<dbReference type="GO" id="GO:0005886">
    <property type="term" value="C:plasma membrane"/>
    <property type="evidence" value="ECO:0007669"/>
    <property type="project" value="UniProtKB-SubCell"/>
</dbReference>
<gene>
    <name evidence="8" type="ORF">FHS90_001263</name>
</gene>